<evidence type="ECO:0000256" key="1">
    <source>
        <dbReference type="SAM" id="Phobius"/>
    </source>
</evidence>
<dbReference type="AlphaFoldDB" id="A0A9K3L460"/>
<keyword evidence="1" id="KW-0812">Transmembrane</keyword>
<keyword evidence="1" id="KW-0472">Membrane</keyword>
<evidence type="ECO:0000313" key="3">
    <source>
        <dbReference type="Proteomes" id="UP000693970"/>
    </source>
</evidence>
<comment type="caution">
    <text evidence="2">The sequence shown here is derived from an EMBL/GenBank/DDBJ whole genome shotgun (WGS) entry which is preliminary data.</text>
</comment>
<name>A0A9K3L460_9STRA</name>
<proteinExistence type="predicted"/>
<sequence length="107" mass="12282">MVTKRRVVLSDAASKNECTMKSESKQQQLFSRNTLFPLRLHAMLEAVEESGGGHIVSWLSGSKREKKFKCILFCLLSKLYLRVIERTLCSFFAWFFIGPVHALRIAD</sequence>
<protein>
    <submittedName>
        <fullName evidence="2">Uncharacterized protein</fullName>
    </submittedName>
</protein>
<keyword evidence="1" id="KW-1133">Transmembrane helix</keyword>
<reference evidence="2" key="1">
    <citation type="journal article" date="2021" name="Sci. Rep.">
        <title>Diploid genomic architecture of Nitzschia inconspicua, an elite biomass production diatom.</title>
        <authorList>
            <person name="Oliver A."/>
            <person name="Podell S."/>
            <person name="Pinowska A."/>
            <person name="Traller J.C."/>
            <person name="Smith S.R."/>
            <person name="McClure R."/>
            <person name="Beliaev A."/>
            <person name="Bohutskyi P."/>
            <person name="Hill E.A."/>
            <person name="Rabines A."/>
            <person name="Zheng H."/>
            <person name="Allen L.Z."/>
            <person name="Kuo A."/>
            <person name="Grigoriev I.V."/>
            <person name="Allen A.E."/>
            <person name="Hazlebeck D."/>
            <person name="Allen E.E."/>
        </authorList>
    </citation>
    <scope>NUCLEOTIDE SEQUENCE</scope>
    <source>
        <strain evidence="2">Hildebrandi</strain>
    </source>
</reference>
<accession>A0A9K3L460</accession>
<feature type="transmembrane region" description="Helical" evidence="1">
    <location>
        <begin position="88"/>
        <end position="106"/>
    </location>
</feature>
<gene>
    <name evidence="2" type="ORF">IV203_003884</name>
</gene>
<organism evidence="2 3">
    <name type="scientific">Nitzschia inconspicua</name>
    <dbReference type="NCBI Taxonomy" id="303405"/>
    <lineage>
        <taxon>Eukaryota</taxon>
        <taxon>Sar</taxon>
        <taxon>Stramenopiles</taxon>
        <taxon>Ochrophyta</taxon>
        <taxon>Bacillariophyta</taxon>
        <taxon>Bacillariophyceae</taxon>
        <taxon>Bacillariophycidae</taxon>
        <taxon>Bacillariales</taxon>
        <taxon>Bacillariaceae</taxon>
        <taxon>Nitzschia</taxon>
    </lineage>
</organism>
<dbReference type="Proteomes" id="UP000693970">
    <property type="component" value="Unassembled WGS sequence"/>
</dbReference>
<dbReference type="EMBL" id="JAGRRH010000016">
    <property type="protein sequence ID" value="KAG7354528.1"/>
    <property type="molecule type" value="Genomic_DNA"/>
</dbReference>
<evidence type="ECO:0000313" key="2">
    <source>
        <dbReference type="EMBL" id="KAG7354528.1"/>
    </source>
</evidence>
<reference evidence="2" key="2">
    <citation type="submission" date="2021-04" db="EMBL/GenBank/DDBJ databases">
        <authorList>
            <person name="Podell S."/>
        </authorList>
    </citation>
    <scope>NUCLEOTIDE SEQUENCE</scope>
    <source>
        <strain evidence="2">Hildebrandi</strain>
    </source>
</reference>
<keyword evidence="3" id="KW-1185">Reference proteome</keyword>